<organism evidence="1 2">
    <name type="scientific">Pseudoroseicyclus tamaricis</name>
    <dbReference type="NCBI Taxonomy" id="2705421"/>
    <lineage>
        <taxon>Bacteria</taxon>
        <taxon>Pseudomonadati</taxon>
        <taxon>Pseudomonadota</taxon>
        <taxon>Alphaproteobacteria</taxon>
        <taxon>Rhodobacterales</taxon>
        <taxon>Paracoccaceae</taxon>
        <taxon>Pseudoroseicyclus</taxon>
    </lineage>
</organism>
<evidence type="ECO:0000313" key="1">
    <source>
        <dbReference type="EMBL" id="NDV02317.1"/>
    </source>
</evidence>
<gene>
    <name evidence="1" type="ORF">GZA08_15205</name>
</gene>
<evidence type="ECO:0000313" key="2">
    <source>
        <dbReference type="Proteomes" id="UP000474757"/>
    </source>
</evidence>
<dbReference type="AlphaFoldDB" id="A0A6B2JUY6"/>
<keyword evidence="2" id="KW-1185">Reference proteome</keyword>
<proteinExistence type="predicted"/>
<accession>A0A6B2JUY6</accession>
<reference evidence="1 2" key="1">
    <citation type="submission" date="2020-02" db="EMBL/GenBank/DDBJ databases">
        <title>Pseudoroseicyclus tamarix, sp. nov., isolated from offshore sediment of a Tamarix chinensis forest.</title>
        <authorList>
            <person name="Gai Y."/>
        </authorList>
    </citation>
    <scope>NUCLEOTIDE SEQUENCE [LARGE SCALE GENOMIC DNA]</scope>
    <source>
        <strain evidence="1 2">CLL3-39</strain>
    </source>
</reference>
<comment type="caution">
    <text evidence="1">The sequence shown here is derived from an EMBL/GenBank/DDBJ whole genome shotgun (WGS) entry which is preliminary data.</text>
</comment>
<protein>
    <submittedName>
        <fullName evidence="1">Uncharacterized protein</fullName>
    </submittedName>
</protein>
<dbReference type="RefSeq" id="WP_163895131.1">
    <property type="nucleotide sequence ID" value="NZ_JAAFYS010000003.1"/>
</dbReference>
<sequence>MAYLPTENAEHHPAYEAVDFALAYFIWAHSLREWLIVDGGVEKAELDAFLAKFPCWFVCRDIANRTRHLDLKRSPTDKDWEISRSYVPFSEQLSEHGEYEWLVHHNDDRFMLAELVSKVQTMWQAGLDHFHFDPEPARGKV</sequence>
<dbReference type="Proteomes" id="UP000474757">
    <property type="component" value="Unassembled WGS sequence"/>
</dbReference>
<dbReference type="EMBL" id="JAAGAB010000003">
    <property type="protein sequence ID" value="NDV02317.1"/>
    <property type="molecule type" value="Genomic_DNA"/>
</dbReference>
<name>A0A6B2JUY6_9RHOB</name>